<dbReference type="AlphaFoldDB" id="A0A517MUA0"/>
<feature type="domain" description="GFO/IDH/MocA-like oxidoreductase" evidence="2">
    <location>
        <begin position="149"/>
        <end position="236"/>
    </location>
</feature>
<dbReference type="Gene3D" id="3.30.360.10">
    <property type="entry name" value="Dihydrodipicolinate Reductase, domain 2"/>
    <property type="match status" value="1"/>
</dbReference>
<dbReference type="Pfam" id="PF22725">
    <property type="entry name" value="GFO_IDH_MocA_C3"/>
    <property type="match status" value="1"/>
</dbReference>
<dbReference type="RefSeq" id="WP_145059597.1">
    <property type="nucleotide sequence ID" value="NZ_CP036263.1"/>
</dbReference>
<evidence type="ECO:0000259" key="2">
    <source>
        <dbReference type="Pfam" id="PF22725"/>
    </source>
</evidence>
<evidence type="ECO:0000259" key="1">
    <source>
        <dbReference type="Pfam" id="PF01408"/>
    </source>
</evidence>
<accession>A0A517MUA0</accession>
<dbReference type="PANTHER" id="PTHR43377">
    <property type="entry name" value="BILIVERDIN REDUCTASE A"/>
    <property type="match status" value="1"/>
</dbReference>
<dbReference type="SUPFAM" id="SSF55347">
    <property type="entry name" value="Glyceraldehyde-3-phosphate dehydrogenase-like, C-terminal domain"/>
    <property type="match status" value="1"/>
</dbReference>
<dbReference type="InterPro" id="IPR000683">
    <property type="entry name" value="Gfo/Idh/MocA-like_OxRdtase_N"/>
</dbReference>
<dbReference type="GO" id="GO:0000166">
    <property type="term" value="F:nucleotide binding"/>
    <property type="evidence" value="ECO:0007669"/>
    <property type="project" value="InterPro"/>
</dbReference>
<evidence type="ECO:0000313" key="3">
    <source>
        <dbReference type="EMBL" id="QDS98442.1"/>
    </source>
</evidence>
<dbReference type="Proteomes" id="UP000319852">
    <property type="component" value="Chromosome"/>
</dbReference>
<gene>
    <name evidence="3" type="ORF">HG15A2_17190</name>
</gene>
<protein>
    <submittedName>
        <fullName evidence="3">Dehydrogenase</fullName>
        <ecNumber evidence="3">1.1.1.312</ecNumber>
    </submittedName>
</protein>
<dbReference type="PANTHER" id="PTHR43377:SF1">
    <property type="entry name" value="BILIVERDIN REDUCTASE A"/>
    <property type="match status" value="1"/>
</dbReference>
<keyword evidence="3" id="KW-0560">Oxidoreductase</keyword>
<dbReference type="Pfam" id="PF01408">
    <property type="entry name" value="GFO_IDH_MocA"/>
    <property type="match status" value="1"/>
</dbReference>
<dbReference type="GO" id="GO:0050606">
    <property type="term" value="F:4-carboxy-2-hydroxymuconate semialdehyde hemiacetal dehydrogenase activity"/>
    <property type="evidence" value="ECO:0007669"/>
    <property type="project" value="UniProtKB-EC"/>
</dbReference>
<dbReference type="InterPro" id="IPR051450">
    <property type="entry name" value="Gfo/Idh/MocA_Oxidoreductases"/>
</dbReference>
<dbReference type="EC" id="1.1.1.312" evidence="3"/>
<sequence>MTSKLTNKLRLAVVGVGHLGRIHARLAADLEEVELVAVVDPFEENRETSSKETGAKPLADYRDLFGEVDAAVVATPTFTHREVAGDLLRGGIHTLVEKPLAPTASESEELVQLAKANQLILQVGHVERFNPAYEAAQQRLSDPKFIQASRQSSYTFRSTDVGVVLDLMIHDIDAALALVRSPVVKTEALGISVMGDHEDMVNARLQFACGAVANLTASRVSYQPQRTMQVFTSRGFASIDFATRSATIVDPTEGILRREFNGADYSPQEKQQLHQNLFEELLVKEPVEAPECNAIVEELRDFAGAITSGEAPRVTGADGRDAVAVASMILDQVAEHAWDGTEGGRIGPLAMPALPLPIAGSFEAATEDVEDTVIYRQAG</sequence>
<evidence type="ECO:0000313" key="4">
    <source>
        <dbReference type="Proteomes" id="UP000319852"/>
    </source>
</evidence>
<proteinExistence type="predicted"/>
<dbReference type="EMBL" id="CP036263">
    <property type="protein sequence ID" value="QDS98442.1"/>
    <property type="molecule type" value="Genomic_DNA"/>
</dbReference>
<dbReference type="KEGG" id="amob:HG15A2_17190"/>
<name>A0A517MUA0_9BACT</name>
<dbReference type="SUPFAM" id="SSF51735">
    <property type="entry name" value="NAD(P)-binding Rossmann-fold domains"/>
    <property type="match status" value="1"/>
</dbReference>
<dbReference type="OrthoDB" id="9815825at2"/>
<dbReference type="InterPro" id="IPR055170">
    <property type="entry name" value="GFO_IDH_MocA-like_dom"/>
</dbReference>
<keyword evidence="4" id="KW-1185">Reference proteome</keyword>
<reference evidence="3 4" key="1">
    <citation type="submission" date="2019-02" db="EMBL/GenBank/DDBJ databases">
        <title>Deep-cultivation of Planctomycetes and their phenomic and genomic characterization uncovers novel biology.</title>
        <authorList>
            <person name="Wiegand S."/>
            <person name="Jogler M."/>
            <person name="Boedeker C."/>
            <person name="Pinto D."/>
            <person name="Vollmers J."/>
            <person name="Rivas-Marin E."/>
            <person name="Kohn T."/>
            <person name="Peeters S.H."/>
            <person name="Heuer A."/>
            <person name="Rast P."/>
            <person name="Oberbeckmann S."/>
            <person name="Bunk B."/>
            <person name="Jeske O."/>
            <person name="Meyerdierks A."/>
            <person name="Storesund J.E."/>
            <person name="Kallscheuer N."/>
            <person name="Luecker S."/>
            <person name="Lage O.M."/>
            <person name="Pohl T."/>
            <person name="Merkel B.J."/>
            <person name="Hornburger P."/>
            <person name="Mueller R.-W."/>
            <person name="Bruemmer F."/>
            <person name="Labrenz M."/>
            <person name="Spormann A.M."/>
            <person name="Op den Camp H."/>
            <person name="Overmann J."/>
            <person name="Amann R."/>
            <person name="Jetten M.S.M."/>
            <person name="Mascher T."/>
            <person name="Medema M.H."/>
            <person name="Devos D.P."/>
            <person name="Kaster A.-K."/>
            <person name="Ovreas L."/>
            <person name="Rohde M."/>
            <person name="Galperin M.Y."/>
            <person name="Jogler C."/>
        </authorList>
    </citation>
    <scope>NUCLEOTIDE SEQUENCE [LARGE SCALE GENOMIC DNA]</scope>
    <source>
        <strain evidence="3 4">HG15A2</strain>
    </source>
</reference>
<feature type="domain" description="Gfo/Idh/MocA-like oxidoreductase N-terminal" evidence="1">
    <location>
        <begin position="10"/>
        <end position="125"/>
    </location>
</feature>
<dbReference type="Gene3D" id="3.40.50.720">
    <property type="entry name" value="NAD(P)-binding Rossmann-like Domain"/>
    <property type="match status" value="1"/>
</dbReference>
<dbReference type="InterPro" id="IPR036291">
    <property type="entry name" value="NAD(P)-bd_dom_sf"/>
</dbReference>
<organism evidence="3 4">
    <name type="scientific">Adhaeretor mobilis</name>
    <dbReference type="NCBI Taxonomy" id="1930276"/>
    <lineage>
        <taxon>Bacteria</taxon>
        <taxon>Pseudomonadati</taxon>
        <taxon>Planctomycetota</taxon>
        <taxon>Planctomycetia</taxon>
        <taxon>Pirellulales</taxon>
        <taxon>Lacipirellulaceae</taxon>
        <taxon>Adhaeretor</taxon>
    </lineage>
</organism>